<dbReference type="AlphaFoldDB" id="A0A6I6R074"/>
<organism evidence="2 3">
    <name type="scientific">Bifidobacterium adolescentis</name>
    <dbReference type="NCBI Taxonomy" id="1680"/>
    <lineage>
        <taxon>Bacteria</taxon>
        <taxon>Bacillati</taxon>
        <taxon>Actinomycetota</taxon>
        <taxon>Actinomycetes</taxon>
        <taxon>Bifidobacteriales</taxon>
        <taxon>Bifidobacteriaceae</taxon>
        <taxon>Bifidobacterium</taxon>
    </lineage>
</organism>
<dbReference type="SMART" id="SM00479">
    <property type="entry name" value="EXOIII"/>
    <property type="match status" value="1"/>
</dbReference>
<accession>A0A6I6R074</accession>
<dbReference type="RefSeq" id="WP_159140607.1">
    <property type="nucleotide sequence ID" value="NZ_CP047129.1"/>
</dbReference>
<dbReference type="Pfam" id="PF00929">
    <property type="entry name" value="RNase_T"/>
    <property type="match status" value="1"/>
</dbReference>
<sequence length="177" mass="19521">MTTLLWIDVETDGLDPERDHLLEVGLLATGSDLEPLDGGVFSPIRFDGPVDAFIGRMHGPNGLLAECRMAPEADEVAGRCCAYVARHLARSADMLVAGSSVSFDRRWLDRHMPGLLDGLGHRSLDVSAVDEASRLWAPDVRAARPDRTTDHRVRHCLADSIALARHYKEALWDRSRG</sequence>
<evidence type="ECO:0000313" key="2">
    <source>
        <dbReference type="EMBL" id="QHB62707.1"/>
    </source>
</evidence>
<dbReference type="GO" id="GO:0004527">
    <property type="term" value="F:exonuclease activity"/>
    <property type="evidence" value="ECO:0007669"/>
    <property type="project" value="UniProtKB-ARBA"/>
</dbReference>
<dbReference type="InterPro" id="IPR013520">
    <property type="entry name" value="Ribonucl_H"/>
</dbReference>
<dbReference type="Proteomes" id="UP000464884">
    <property type="component" value="Chromosome"/>
</dbReference>
<dbReference type="InterPro" id="IPR012337">
    <property type="entry name" value="RNaseH-like_sf"/>
</dbReference>
<dbReference type="Gene3D" id="3.30.420.10">
    <property type="entry name" value="Ribonuclease H-like superfamily/Ribonuclease H"/>
    <property type="match status" value="1"/>
</dbReference>
<dbReference type="EMBL" id="CP047129">
    <property type="protein sequence ID" value="QHB62707.1"/>
    <property type="molecule type" value="Genomic_DNA"/>
</dbReference>
<evidence type="ECO:0000259" key="1">
    <source>
        <dbReference type="SMART" id="SM00479"/>
    </source>
</evidence>
<proteinExistence type="predicted"/>
<protein>
    <submittedName>
        <fullName evidence="2">DNA polymerase III</fullName>
    </submittedName>
</protein>
<gene>
    <name evidence="2" type="ORF">F3K97_05115</name>
</gene>
<name>A0A6I6R074_BIFAD</name>
<dbReference type="GO" id="GO:0003676">
    <property type="term" value="F:nucleic acid binding"/>
    <property type="evidence" value="ECO:0007669"/>
    <property type="project" value="InterPro"/>
</dbReference>
<feature type="domain" description="Exonuclease" evidence="1">
    <location>
        <begin position="3"/>
        <end position="176"/>
    </location>
</feature>
<reference evidence="2 3" key="1">
    <citation type="submission" date="2019-12" db="EMBL/GenBank/DDBJ databases">
        <title>Draft Genome Sequence of Bifidobacterium adolescentis ZJ2.</title>
        <authorList>
            <person name="Jin Z."/>
        </authorList>
    </citation>
    <scope>NUCLEOTIDE SEQUENCE [LARGE SCALE GENOMIC DNA]</scope>
    <source>
        <strain evidence="2 3">ZJ2</strain>
    </source>
</reference>
<dbReference type="InterPro" id="IPR036397">
    <property type="entry name" value="RNaseH_sf"/>
</dbReference>
<evidence type="ECO:0000313" key="3">
    <source>
        <dbReference type="Proteomes" id="UP000464884"/>
    </source>
</evidence>
<dbReference type="SUPFAM" id="SSF53098">
    <property type="entry name" value="Ribonuclease H-like"/>
    <property type="match status" value="1"/>
</dbReference>